<evidence type="ECO:0000313" key="1">
    <source>
        <dbReference type="EMBL" id="MBO7745398.1"/>
    </source>
</evidence>
<dbReference type="PANTHER" id="PTHR34309:SF1">
    <property type="entry name" value="PROTEIN GLCG"/>
    <property type="match status" value="1"/>
</dbReference>
<dbReference type="PANTHER" id="PTHR34309">
    <property type="entry name" value="SLR1406 PROTEIN"/>
    <property type="match status" value="1"/>
</dbReference>
<dbReference type="SUPFAM" id="SSF143744">
    <property type="entry name" value="GlcG-like"/>
    <property type="match status" value="1"/>
</dbReference>
<dbReference type="EMBL" id="JAGGDJ010000009">
    <property type="protein sequence ID" value="MBO7745398.1"/>
    <property type="molecule type" value="Genomic_DNA"/>
</dbReference>
<accession>A0ABS3WAR4</accession>
<dbReference type="Gene3D" id="3.30.450.150">
    <property type="entry name" value="Haem-degrading domain"/>
    <property type="match status" value="1"/>
</dbReference>
<sequence>MLNEAERKAKELGILENIAIVDDGGNLLAFHRMDGARIGGIQIAVDKAWTALAMQTPTAALSETAVPNGPQFGINTTNQGRIVILKGGVPLVKNGELLGAIGVSGSSGDNDVLVAQAAAALLQTMPLARIGRSALSEPL</sequence>
<dbReference type="InterPro" id="IPR052517">
    <property type="entry name" value="GlcG_carb_metab_protein"/>
</dbReference>
<gene>
    <name evidence="1" type="ORF">I8J29_14395</name>
</gene>
<proteinExistence type="predicted"/>
<keyword evidence="2" id="KW-1185">Reference proteome</keyword>
<dbReference type="Pfam" id="PF03928">
    <property type="entry name" value="HbpS-like"/>
    <property type="match status" value="1"/>
</dbReference>
<comment type="caution">
    <text evidence="1">The sequence shown here is derived from an EMBL/GenBank/DDBJ whole genome shotgun (WGS) entry which is preliminary data.</text>
</comment>
<evidence type="ECO:0000313" key="2">
    <source>
        <dbReference type="Proteomes" id="UP000670947"/>
    </source>
</evidence>
<organism evidence="1 2">
    <name type="scientific">Paenibacillus artemisiicola</name>
    <dbReference type="NCBI Taxonomy" id="1172618"/>
    <lineage>
        <taxon>Bacteria</taxon>
        <taxon>Bacillati</taxon>
        <taxon>Bacillota</taxon>
        <taxon>Bacilli</taxon>
        <taxon>Bacillales</taxon>
        <taxon>Paenibacillaceae</taxon>
        <taxon>Paenibacillus</taxon>
    </lineage>
</organism>
<name>A0ABS3WAR4_9BACL</name>
<dbReference type="Proteomes" id="UP000670947">
    <property type="component" value="Unassembled WGS sequence"/>
</dbReference>
<dbReference type="InterPro" id="IPR005624">
    <property type="entry name" value="PduO/GlcC-like"/>
</dbReference>
<protein>
    <submittedName>
        <fullName evidence="1">Heme-binding protein</fullName>
    </submittedName>
</protein>
<dbReference type="InterPro" id="IPR038084">
    <property type="entry name" value="PduO/GlcC-like_sf"/>
</dbReference>
<reference evidence="1 2" key="1">
    <citation type="submission" date="2021-03" db="EMBL/GenBank/DDBJ databases">
        <title>Paenibacillus artemisicola MWE-103 whole genome sequence.</title>
        <authorList>
            <person name="Ham Y.J."/>
        </authorList>
    </citation>
    <scope>NUCLEOTIDE SEQUENCE [LARGE SCALE GENOMIC DNA]</scope>
    <source>
        <strain evidence="1 2">MWE-103</strain>
    </source>
</reference>